<comment type="catalytic activity">
    <reaction evidence="15">
        <text>DNA(n) + a 2'-deoxyribonucleoside 5'-triphosphate = DNA(n+1) + diphosphate</text>
        <dbReference type="Rhea" id="RHEA:22508"/>
        <dbReference type="Rhea" id="RHEA-COMP:17339"/>
        <dbReference type="Rhea" id="RHEA-COMP:17340"/>
        <dbReference type="ChEBI" id="CHEBI:33019"/>
        <dbReference type="ChEBI" id="CHEBI:61560"/>
        <dbReference type="ChEBI" id="CHEBI:173112"/>
        <dbReference type="EC" id="2.7.7.7"/>
    </reaction>
</comment>
<comment type="caution">
    <text evidence="17">The sequence shown here is derived from an EMBL/GenBank/DDBJ whole genome shotgun (WGS) entry which is preliminary data.</text>
</comment>
<dbReference type="AlphaFoldDB" id="A0A014N6P2"/>
<keyword evidence="3" id="KW-0540">Nuclease</keyword>
<dbReference type="InterPro" id="IPR012337">
    <property type="entry name" value="RNaseH-like_sf"/>
</dbReference>
<dbReference type="GO" id="GO:0003964">
    <property type="term" value="F:RNA-directed DNA polymerase activity"/>
    <property type="evidence" value="ECO:0007669"/>
    <property type="project" value="UniProtKB-KW"/>
</dbReference>
<evidence type="ECO:0000256" key="7">
    <source>
        <dbReference type="ARBA" id="ARBA00022842"/>
    </source>
</evidence>
<dbReference type="GO" id="GO:0003677">
    <property type="term" value="F:DNA binding"/>
    <property type="evidence" value="ECO:0007669"/>
    <property type="project" value="UniProtKB-KW"/>
</dbReference>
<protein>
    <submittedName>
        <fullName evidence="17">Transposable element</fullName>
    </submittedName>
</protein>
<name>A0A014N6P2_9HYPO</name>
<keyword evidence="8" id="KW-0694">RNA-binding</keyword>
<evidence type="ECO:0000256" key="11">
    <source>
        <dbReference type="ARBA" id="ARBA00022932"/>
    </source>
</evidence>
<keyword evidence="7" id="KW-0460">Magnesium</keyword>
<keyword evidence="9" id="KW-0229">DNA integration</keyword>
<evidence type="ECO:0000256" key="10">
    <source>
        <dbReference type="ARBA" id="ARBA00022918"/>
    </source>
</evidence>
<evidence type="ECO:0000256" key="9">
    <source>
        <dbReference type="ARBA" id="ARBA00022908"/>
    </source>
</evidence>
<evidence type="ECO:0000259" key="16">
    <source>
        <dbReference type="PROSITE" id="PS50994"/>
    </source>
</evidence>
<dbReference type="Pfam" id="PF13976">
    <property type="entry name" value="gag_pre-integrs"/>
    <property type="match status" value="1"/>
</dbReference>
<dbReference type="GO" id="GO:0003723">
    <property type="term" value="F:RNA binding"/>
    <property type="evidence" value="ECO:0007669"/>
    <property type="project" value="UniProtKB-KW"/>
</dbReference>
<evidence type="ECO:0000313" key="17">
    <source>
        <dbReference type="EMBL" id="EXU95419.1"/>
    </source>
</evidence>
<dbReference type="InterPro" id="IPR036397">
    <property type="entry name" value="RNaseH_sf"/>
</dbReference>
<dbReference type="GO" id="GO:0005634">
    <property type="term" value="C:nucleus"/>
    <property type="evidence" value="ECO:0007669"/>
    <property type="project" value="UniProtKB-ARBA"/>
</dbReference>
<dbReference type="InterPro" id="IPR025724">
    <property type="entry name" value="GAG-pre-integrase_dom"/>
</dbReference>
<dbReference type="GO" id="GO:0006310">
    <property type="term" value="P:DNA recombination"/>
    <property type="evidence" value="ECO:0007669"/>
    <property type="project" value="UniProtKB-KW"/>
</dbReference>
<dbReference type="OrthoDB" id="4947595at2759"/>
<evidence type="ECO:0000313" key="18">
    <source>
        <dbReference type="Proteomes" id="UP000030151"/>
    </source>
</evidence>
<keyword evidence="4" id="KW-0479">Metal-binding</keyword>
<keyword evidence="11" id="KW-0808">Transferase</keyword>
<dbReference type="Gene3D" id="3.30.420.10">
    <property type="entry name" value="Ribonuclease H-like superfamily/Ribonuclease H"/>
    <property type="match status" value="1"/>
</dbReference>
<keyword evidence="11" id="KW-0239">DNA-directed DNA polymerase</keyword>
<dbReference type="PANTHER" id="PTHR42648:SF11">
    <property type="entry name" value="TRANSPOSON TY4-P GAG-POL POLYPROTEIN"/>
    <property type="match status" value="1"/>
</dbReference>
<evidence type="ECO:0000256" key="5">
    <source>
        <dbReference type="ARBA" id="ARBA00022759"/>
    </source>
</evidence>
<feature type="domain" description="Integrase catalytic" evidence="16">
    <location>
        <begin position="101"/>
        <end position="256"/>
    </location>
</feature>
<evidence type="ECO:0000256" key="14">
    <source>
        <dbReference type="ARBA" id="ARBA00048173"/>
    </source>
</evidence>
<dbReference type="SUPFAM" id="SSF53098">
    <property type="entry name" value="Ribonuclease H-like"/>
    <property type="match status" value="1"/>
</dbReference>
<dbReference type="GO" id="GO:0032196">
    <property type="term" value="P:transposition"/>
    <property type="evidence" value="ECO:0007669"/>
    <property type="project" value="UniProtKB-KW"/>
</dbReference>
<evidence type="ECO:0000256" key="1">
    <source>
        <dbReference type="ARBA" id="ARBA00022578"/>
    </source>
</evidence>
<keyword evidence="6" id="KW-0378">Hydrolase</keyword>
<evidence type="ECO:0000256" key="6">
    <source>
        <dbReference type="ARBA" id="ARBA00022801"/>
    </source>
</evidence>
<dbReference type="EMBL" id="JELW01000081">
    <property type="protein sequence ID" value="EXU95419.1"/>
    <property type="molecule type" value="Genomic_DNA"/>
</dbReference>
<dbReference type="PROSITE" id="PS50994">
    <property type="entry name" value="INTEGRASE"/>
    <property type="match status" value="1"/>
</dbReference>
<dbReference type="InterPro" id="IPR001584">
    <property type="entry name" value="Integrase_cat-core"/>
</dbReference>
<comment type="catalytic activity">
    <reaction evidence="14">
        <text>DNA(n) + a 2'-deoxyribonucleoside 5'-triphosphate = DNA(n+1) + diphosphate</text>
        <dbReference type="Rhea" id="RHEA:22508"/>
        <dbReference type="Rhea" id="RHEA-COMP:17339"/>
        <dbReference type="Rhea" id="RHEA-COMP:17340"/>
        <dbReference type="ChEBI" id="CHEBI:33019"/>
        <dbReference type="ChEBI" id="CHEBI:61560"/>
        <dbReference type="ChEBI" id="CHEBI:173112"/>
        <dbReference type="EC" id="2.7.7.49"/>
    </reaction>
</comment>
<dbReference type="GO" id="GO:0015074">
    <property type="term" value="P:DNA integration"/>
    <property type="evidence" value="ECO:0007669"/>
    <property type="project" value="UniProtKB-KW"/>
</dbReference>
<keyword evidence="12" id="KW-0238">DNA-binding</keyword>
<sequence>MVQRYHKQWVLQYEETTDSSLEAAAAYIARRKRRTSRDQRAIAIADGTLWHNRLGHPSPKTLEQLGKKCIGVRLKGPKTVECDHCGRGKMRRQISRRRPIRPNKPFEEIWVDWTDLTEDYQGYSRVMFITDAYSGLIFPYFLKSHGVGKENRRILRDFFNWIEVQYSFKPKAIRSDSELFSKEVRKELKLRSIESKRSAPNTQAQNGGAERSGGVIMEKARTMRIAARLVINSTSTSTPSILLKLKSRASIQSIST</sequence>
<keyword evidence="1" id="KW-0815">Transposition</keyword>
<dbReference type="GO" id="GO:0004519">
    <property type="term" value="F:endonuclease activity"/>
    <property type="evidence" value="ECO:0007669"/>
    <property type="project" value="UniProtKB-KW"/>
</dbReference>
<dbReference type="GO" id="GO:0003887">
    <property type="term" value="F:DNA-directed DNA polymerase activity"/>
    <property type="evidence" value="ECO:0007669"/>
    <property type="project" value="UniProtKB-KW"/>
</dbReference>
<gene>
    <name evidence="17" type="ORF">X797_011481</name>
</gene>
<evidence type="ECO:0000256" key="8">
    <source>
        <dbReference type="ARBA" id="ARBA00022884"/>
    </source>
</evidence>
<dbReference type="GO" id="GO:0016787">
    <property type="term" value="F:hydrolase activity"/>
    <property type="evidence" value="ECO:0007669"/>
    <property type="project" value="UniProtKB-KW"/>
</dbReference>
<organism evidence="17 18">
    <name type="scientific">Metarhizium robertsii</name>
    <dbReference type="NCBI Taxonomy" id="568076"/>
    <lineage>
        <taxon>Eukaryota</taxon>
        <taxon>Fungi</taxon>
        <taxon>Dikarya</taxon>
        <taxon>Ascomycota</taxon>
        <taxon>Pezizomycotina</taxon>
        <taxon>Sordariomycetes</taxon>
        <taxon>Hypocreomycetidae</taxon>
        <taxon>Hypocreales</taxon>
        <taxon>Clavicipitaceae</taxon>
        <taxon>Metarhizium</taxon>
    </lineage>
</organism>
<dbReference type="Proteomes" id="UP000030151">
    <property type="component" value="Unassembled WGS sequence"/>
</dbReference>
<evidence type="ECO:0000256" key="4">
    <source>
        <dbReference type="ARBA" id="ARBA00022723"/>
    </source>
</evidence>
<keyword evidence="2" id="KW-0548">Nucleotidyltransferase</keyword>
<dbReference type="GO" id="GO:0046872">
    <property type="term" value="F:metal ion binding"/>
    <property type="evidence" value="ECO:0007669"/>
    <property type="project" value="UniProtKB-KW"/>
</dbReference>
<evidence type="ECO:0000256" key="13">
    <source>
        <dbReference type="ARBA" id="ARBA00023172"/>
    </source>
</evidence>
<keyword evidence="5" id="KW-0255">Endonuclease</keyword>
<dbReference type="InterPro" id="IPR039537">
    <property type="entry name" value="Retrotran_Ty1/copia-like"/>
</dbReference>
<evidence type="ECO:0000256" key="15">
    <source>
        <dbReference type="ARBA" id="ARBA00049244"/>
    </source>
</evidence>
<evidence type="ECO:0000256" key="12">
    <source>
        <dbReference type="ARBA" id="ARBA00023125"/>
    </source>
</evidence>
<evidence type="ECO:0000256" key="2">
    <source>
        <dbReference type="ARBA" id="ARBA00022695"/>
    </source>
</evidence>
<dbReference type="PANTHER" id="PTHR42648">
    <property type="entry name" value="TRANSPOSASE, PUTATIVE-RELATED"/>
    <property type="match status" value="1"/>
</dbReference>
<reference evidence="17 18" key="1">
    <citation type="submission" date="2014-02" db="EMBL/GenBank/DDBJ databases">
        <title>The genome sequence of the entomopathogenic fungus Metarhizium robertsii ARSEF 2575.</title>
        <authorList>
            <person name="Giuliano Garisto Donzelli B."/>
            <person name="Roe B.A."/>
            <person name="Macmil S.L."/>
            <person name="Krasnoff S.B."/>
            <person name="Gibson D.M."/>
        </authorList>
    </citation>
    <scope>NUCLEOTIDE SEQUENCE [LARGE SCALE GENOMIC DNA]</scope>
    <source>
        <strain evidence="17 18">ARSEF 2575</strain>
    </source>
</reference>
<proteinExistence type="predicted"/>
<keyword evidence="10" id="KW-0695">RNA-directed DNA polymerase</keyword>
<accession>A0A014N6P2</accession>
<keyword evidence="13" id="KW-0233">DNA recombination</keyword>
<evidence type="ECO:0000256" key="3">
    <source>
        <dbReference type="ARBA" id="ARBA00022722"/>
    </source>
</evidence>
<dbReference type="HOGENOM" id="CLU_1116231_0_0_1"/>